<dbReference type="AlphaFoldDB" id="A0A1J5PYG0"/>
<sequence>MPGWRYLALAGLVTGGMLAYAIAAVVTGAIRMGDVRSSLGRQR</sequence>
<organism evidence="1">
    <name type="scientific">mine drainage metagenome</name>
    <dbReference type="NCBI Taxonomy" id="410659"/>
    <lineage>
        <taxon>unclassified sequences</taxon>
        <taxon>metagenomes</taxon>
        <taxon>ecological metagenomes</taxon>
    </lineage>
</organism>
<dbReference type="EMBL" id="MLJW01005176">
    <property type="protein sequence ID" value="OIQ68669.1"/>
    <property type="molecule type" value="Genomic_DNA"/>
</dbReference>
<proteinExistence type="predicted"/>
<comment type="caution">
    <text evidence="1">The sequence shown here is derived from an EMBL/GenBank/DDBJ whole genome shotgun (WGS) entry which is preliminary data.</text>
</comment>
<evidence type="ECO:0000313" key="1">
    <source>
        <dbReference type="EMBL" id="OIQ68669.1"/>
    </source>
</evidence>
<accession>A0A1J5PYG0</accession>
<protein>
    <submittedName>
        <fullName evidence="1">Uncharacterized protein</fullName>
    </submittedName>
</protein>
<reference evidence="1" key="1">
    <citation type="submission" date="2016-10" db="EMBL/GenBank/DDBJ databases">
        <title>Sequence of Gallionella enrichment culture.</title>
        <authorList>
            <person name="Poehlein A."/>
            <person name="Muehling M."/>
            <person name="Daniel R."/>
        </authorList>
    </citation>
    <scope>NUCLEOTIDE SEQUENCE</scope>
</reference>
<name>A0A1J5PYG0_9ZZZZ</name>
<gene>
    <name evidence="1" type="ORF">GALL_497370</name>
</gene>